<evidence type="ECO:0000313" key="1">
    <source>
        <dbReference type="EMBL" id="CAI9773815.1"/>
    </source>
</evidence>
<sequence length="182" mass="19537">MAPLIRSDEVVVMCGSVGCSNSGGFGDVGGGGWICQAPCLDMIWPSIASLPYKLPGTVSRTACHRAKHHFVRGSQILSQARSSKDHSRSSSLAKEAKFEVEKAIHLDPKDVATHILKAQALELQRFKTLAIDSLNVGLSPLAVKSLSDLGRGDALYKRAELRLSMSRRGRVDLVVENLVAGS</sequence>
<keyword evidence="2" id="KW-1185">Reference proteome</keyword>
<dbReference type="EMBL" id="OU503048">
    <property type="protein sequence ID" value="CAI9773815.1"/>
    <property type="molecule type" value="Genomic_DNA"/>
</dbReference>
<evidence type="ECO:0000313" key="2">
    <source>
        <dbReference type="Proteomes" id="UP000834106"/>
    </source>
</evidence>
<accession>A0AAD2E3P9</accession>
<dbReference type="AlphaFoldDB" id="A0AAD2E3P9"/>
<proteinExistence type="predicted"/>
<organism evidence="1 2">
    <name type="scientific">Fraxinus pennsylvanica</name>
    <dbReference type="NCBI Taxonomy" id="56036"/>
    <lineage>
        <taxon>Eukaryota</taxon>
        <taxon>Viridiplantae</taxon>
        <taxon>Streptophyta</taxon>
        <taxon>Embryophyta</taxon>
        <taxon>Tracheophyta</taxon>
        <taxon>Spermatophyta</taxon>
        <taxon>Magnoliopsida</taxon>
        <taxon>eudicotyledons</taxon>
        <taxon>Gunneridae</taxon>
        <taxon>Pentapetalae</taxon>
        <taxon>asterids</taxon>
        <taxon>lamiids</taxon>
        <taxon>Lamiales</taxon>
        <taxon>Oleaceae</taxon>
        <taxon>Oleeae</taxon>
        <taxon>Fraxinus</taxon>
    </lineage>
</organism>
<dbReference type="Proteomes" id="UP000834106">
    <property type="component" value="Chromosome 13"/>
</dbReference>
<reference evidence="1" key="1">
    <citation type="submission" date="2023-05" db="EMBL/GenBank/DDBJ databases">
        <authorList>
            <person name="Huff M."/>
        </authorList>
    </citation>
    <scope>NUCLEOTIDE SEQUENCE</scope>
</reference>
<protein>
    <submittedName>
        <fullName evidence="1">Uncharacterized protein</fullName>
    </submittedName>
</protein>
<gene>
    <name evidence="1" type="ORF">FPE_LOCUS21245</name>
</gene>
<name>A0AAD2E3P9_9LAMI</name>